<evidence type="ECO:0000313" key="5">
    <source>
        <dbReference type="Proteomes" id="UP000000492"/>
    </source>
</evidence>
<name>F8E2B3_CORRG</name>
<sequence>MKKTILALATASTVALAGTSVAVAEETQGNNTSASQTSPNSSTADSKGSNELFGWHDEEWTDADGKTQKPTTIVKKITDIGALFGVIVTIVGGIATLAANFQKIADSFKK</sequence>
<evidence type="ECO:0000256" key="3">
    <source>
        <dbReference type="SAM" id="SignalP"/>
    </source>
</evidence>
<dbReference type="AlphaFoldDB" id="F8E2B3"/>
<keyword evidence="2" id="KW-0472">Membrane</keyword>
<proteinExistence type="predicted"/>
<keyword evidence="2" id="KW-1133">Transmembrane helix</keyword>
<evidence type="ECO:0000256" key="2">
    <source>
        <dbReference type="SAM" id="Phobius"/>
    </source>
</evidence>
<feature type="chain" id="PRO_5038542948" evidence="3">
    <location>
        <begin position="18"/>
        <end position="110"/>
    </location>
</feature>
<accession>F8E2B3</accession>
<protein>
    <submittedName>
        <fullName evidence="4">Secreted protein</fullName>
    </submittedName>
</protein>
<evidence type="ECO:0000313" key="4">
    <source>
        <dbReference type="EMBL" id="AEI10231.1"/>
    </source>
</evidence>
<keyword evidence="2" id="KW-0812">Transmembrane</keyword>
<dbReference type="HOGENOM" id="CLU_2166741_0_0_11"/>
<dbReference type="Proteomes" id="UP000000492">
    <property type="component" value="Chromosome"/>
</dbReference>
<keyword evidence="3" id="KW-0732">Signal</keyword>
<dbReference type="OrthoDB" id="10003609at2"/>
<feature type="compositionally biased region" description="Basic and acidic residues" evidence="1">
    <location>
        <begin position="54"/>
        <end position="67"/>
    </location>
</feature>
<gene>
    <name evidence="4" type="ordered locus">CRES_1878</name>
</gene>
<evidence type="ECO:0000256" key="1">
    <source>
        <dbReference type="SAM" id="MobiDB-lite"/>
    </source>
</evidence>
<organism evidence="4 5">
    <name type="scientific">Corynebacterium resistens (strain DSM 45100 / JCM 12819 / GTC 2026 / SICGH 158)</name>
    <dbReference type="NCBI Taxonomy" id="662755"/>
    <lineage>
        <taxon>Bacteria</taxon>
        <taxon>Bacillati</taxon>
        <taxon>Actinomycetota</taxon>
        <taxon>Actinomycetes</taxon>
        <taxon>Mycobacteriales</taxon>
        <taxon>Corynebacteriaceae</taxon>
        <taxon>Corynebacterium</taxon>
    </lineage>
</organism>
<feature type="signal peptide" evidence="3">
    <location>
        <begin position="1"/>
        <end position="17"/>
    </location>
</feature>
<feature type="compositionally biased region" description="Polar residues" evidence="1">
    <location>
        <begin position="27"/>
        <end position="49"/>
    </location>
</feature>
<dbReference type="KEGG" id="crd:CRES_1878"/>
<feature type="transmembrane region" description="Helical" evidence="2">
    <location>
        <begin position="80"/>
        <end position="101"/>
    </location>
</feature>
<feature type="region of interest" description="Disordered" evidence="1">
    <location>
        <begin position="27"/>
        <end position="67"/>
    </location>
</feature>
<dbReference type="EMBL" id="CP002857">
    <property type="protein sequence ID" value="AEI10231.1"/>
    <property type="molecule type" value="Genomic_DNA"/>
</dbReference>
<keyword evidence="5" id="KW-1185">Reference proteome</keyword>
<reference evidence="4 5" key="1">
    <citation type="journal article" date="2012" name="BMC Genomics">
        <title>Complete genome sequence, lifestyle, and multi-drug resistance of the human pathogen Corynebacterium resistens DSM 45100 isolated from blood samples of a leukemia patient.</title>
        <authorList>
            <person name="Schroder J."/>
            <person name="Maus I."/>
            <person name="Meyer K."/>
            <person name="Wordemann S."/>
            <person name="Blom J."/>
            <person name="Jaenicke S."/>
            <person name="Schneider J."/>
            <person name="Trost E."/>
            <person name="Tauch A."/>
        </authorList>
    </citation>
    <scope>NUCLEOTIDE SEQUENCE [LARGE SCALE GENOMIC DNA]</scope>
    <source>
        <strain evidence="5">DSM 45100 / JCM 12819 / CCUG 50093 / GTC 2026 / SICGH 158</strain>
    </source>
</reference>
<dbReference type="RefSeq" id="WP_013889217.1">
    <property type="nucleotide sequence ID" value="NC_015673.1"/>
</dbReference>